<evidence type="ECO:0000256" key="4">
    <source>
        <dbReference type="ARBA" id="ARBA00022989"/>
    </source>
</evidence>
<keyword evidence="4 7" id="KW-1133">Transmembrane helix</keyword>
<dbReference type="InterPro" id="IPR007248">
    <property type="entry name" value="Mpv17_PMP22"/>
</dbReference>
<dbReference type="PANTHER" id="PTHR11266">
    <property type="entry name" value="PEROXISOMAL MEMBRANE PROTEIN 2, PXMP2 MPV17"/>
    <property type="match status" value="1"/>
</dbReference>
<evidence type="ECO:0000256" key="6">
    <source>
        <dbReference type="ARBA" id="ARBA00039302"/>
    </source>
</evidence>
<dbReference type="Pfam" id="PF04117">
    <property type="entry name" value="Mpv17_PMP22"/>
    <property type="match status" value="1"/>
</dbReference>
<dbReference type="STRING" id="1173061.A0A0J9XJU4"/>
<dbReference type="Proteomes" id="UP000750522">
    <property type="component" value="Unassembled WGS sequence"/>
</dbReference>
<feature type="transmembrane region" description="Helical" evidence="7">
    <location>
        <begin position="12"/>
        <end position="31"/>
    </location>
</feature>
<reference evidence="9" key="3">
    <citation type="submission" date="2020-01" db="EMBL/GenBank/DDBJ databases">
        <authorList>
            <person name="Perkins V."/>
            <person name="Lessard M.-H."/>
            <person name="Dugat-Bony E."/>
            <person name="Frenette M."/>
            <person name="Labrie S."/>
        </authorList>
    </citation>
    <scope>NUCLEOTIDE SEQUENCE</scope>
    <source>
        <strain evidence="9">LMA-70</strain>
    </source>
</reference>
<reference evidence="8 10" key="1">
    <citation type="submission" date="2014-03" db="EMBL/GenBank/DDBJ databases">
        <authorList>
            <person name="Casaregola S."/>
        </authorList>
    </citation>
    <scope>NUCLEOTIDE SEQUENCE [LARGE SCALE GENOMIC DNA]</scope>
    <source>
        <strain evidence="8 10">CLIB 918</strain>
    </source>
</reference>
<dbReference type="EMBL" id="QQZK01000030">
    <property type="protein sequence ID" value="KAF5102386.1"/>
    <property type="molecule type" value="Genomic_DNA"/>
</dbReference>
<sequence length="202" mass="22581">MSRFVNWYSAKLASRPLLTNVISTSALFAIGDTVAQFSNANYTGYDYPRTLRAWIYGGIIFAPIGTKWYPFLSSLKYPATAASPLGSTSHTVKSTLLRVGVDQIGFSPVGISLYFVVMGLMQGKPWPDIKQNWDNNFIPTLLVNWTVWPTFQAINFNLIPVGYRLMAVNVVSIGWNAFLSYRYSQSDNKDGSGDKEDLPKQK</sequence>
<evidence type="ECO:0000256" key="5">
    <source>
        <dbReference type="ARBA" id="ARBA00023136"/>
    </source>
</evidence>
<comment type="subcellular location">
    <subcellularLocation>
        <location evidence="1">Membrane</location>
        <topology evidence="1">Multi-pass membrane protein</topology>
    </subcellularLocation>
</comment>
<evidence type="ECO:0000313" key="9">
    <source>
        <dbReference type="EMBL" id="KAF5102386.1"/>
    </source>
</evidence>
<protein>
    <recommendedName>
        <fullName evidence="6">Protein SYM1</fullName>
    </recommendedName>
</protein>
<comment type="similarity">
    <text evidence="2 7">Belongs to the peroxisomal membrane protein PXMP2/4 family.</text>
</comment>
<feature type="transmembrane region" description="Helical" evidence="7">
    <location>
        <begin position="51"/>
        <end position="69"/>
    </location>
</feature>
<evidence type="ECO:0000256" key="2">
    <source>
        <dbReference type="ARBA" id="ARBA00006824"/>
    </source>
</evidence>
<evidence type="ECO:0000256" key="7">
    <source>
        <dbReference type="RuleBase" id="RU363053"/>
    </source>
</evidence>
<dbReference type="EMBL" id="CCBN010000025">
    <property type="protein sequence ID" value="CDO57764.1"/>
    <property type="molecule type" value="Genomic_DNA"/>
</dbReference>
<reference evidence="9" key="2">
    <citation type="journal article" date="2020" name="Front. Microbiol.">
        <title>Phenotypic and Genetic Characterization of the Cheese Ripening Yeast Geotrichum candidum.</title>
        <authorList>
            <person name="Perkins V."/>
            <person name="Vignola S."/>
            <person name="Lessard M.H."/>
            <person name="Plante P.L."/>
            <person name="Corbeil J."/>
            <person name="Dugat-Bony E."/>
            <person name="Frenette M."/>
            <person name="Labrie S."/>
        </authorList>
    </citation>
    <scope>NUCLEOTIDE SEQUENCE</scope>
    <source>
        <strain evidence="9">LMA-70</strain>
    </source>
</reference>
<comment type="caution">
    <text evidence="8">The sequence shown here is derived from an EMBL/GenBank/DDBJ whole genome shotgun (WGS) entry which is preliminary data.</text>
</comment>
<dbReference type="OrthoDB" id="430207at2759"/>
<dbReference type="PANTHER" id="PTHR11266:SF17">
    <property type="entry name" value="PROTEIN MPV17"/>
    <property type="match status" value="1"/>
</dbReference>
<dbReference type="GO" id="GO:0005739">
    <property type="term" value="C:mitochondrion"/>
    <property type="evidence" value="ECO:0007669"/>
    <property type="project" value="TreeGrafter"/>
</dbReference>
<evidence type="ECO:0000313" key="10">
    <source>
        <dbReference type="Proteomes" id="UP000242525"/>
    </source>
</evidence>
<proteinExistence type="inferred from homology"/>
<keyword evidence="10" id="KW-1185">Reference proteome</keyword>
<dbReference type="GO" id="GO:0016020">
    <property type="term" value="C:membrane"/>
    <property type="evidence" value="ECO:0007669"/>
    <property type="project" value="UniProtKB-SubCell"/>
</dbReference>
<evidence type="ECO:0000313" key="8">
    <source>
        <dbReference type="EMBL" id="CDO57764.1"/>
    </source>
</evidence>
<keyword evidence="5 7" id="KW-0472">Membrane</keyword>
<gene>
    <name evidence="8" type="ORF">BN980_GECA25s00252g</name>
    <name evidence="9" type="ORF">DV451_001881</name>
</gene>
<dbReference type="Proteomes" id="UP000242525">
    <property type="component" value="Unassembled WGS sequence"/>
</dbReference>
<keyword evidence="3 7" id="KW-0812">Transmembrane</keyword>
<dbReference type="AlphaFoldDB" id="A0A0J9XJU4"/>
<accession>A0A0J9XJU4</accession>
<organism evidence="8 10">
    <name type="scientific">Geotrichum candidum</name>
    <name type="common">Oospora lactis</name>
    <name type="synonym">Dipodascus geotrichum</name>
    <dbReference type="NCBI Taxonomy" id="1173061"/>
    <lineage>
        <taxon>Eukaryota</taxon>
        <taxon>Fungi</taxon>
        <taxon>Dikarya</taxon>
        <taxon>Ascomycota</taxon>
        <taxon>Saccharomycotina</taxon>
        <taxon>Dipodascomycetes</taxon>
        <taxon>Dipodascales</taxon>
        <taxon>Dipodascaceae</taxon>
        <taxon>Geotrichum</taxon>
    </lineage>
</organism>
<evidence type="ECO:0000256" key="3">
    <source>
        <dbReference type="ARBA" id="ARBA00022692"/>
    </source>
</evidence>
<evidence type="ECO:0000256" key="1">
    <source>
        <dbReference type="ARBA" id="ARBA00004141"/>
    </source>
</evidence>
<name>A0A0J9XJU4_GEOCN</name>